<dbReference type="Proteomes" id="UP000001873">
    <property type="component" value="Chromosome"/>
</dbReference>
<evidence type="ECO:0000313" key="1">
    <source>
        <dbReference type="EMBL" id="ACG62483.1"/>
    </source>
</evidence>
<reference evidence="1 2" key="1">
    <citation type="journal article" date="2008" name="PLoS ONE">
        <title>Genome sequence of a lancefield group C Streptococcus zooepidemicus strain causing epidemic nephritis: new information about an old disease.</title>
        <authorList>
            <person name="Beres S.B."/>
            <person name="Sesso R."/>
            <person name="Pinto S.W.L."/>
            <person name="Hoe N.P."/>
            <person name="Porcella S.F."/>
            <person name="Deleo F.R."/>
            <person name="Musser J.M."/>
        </authorList>
    </citation>
    <scope>NUCLEOTIDE SEQUENCE [LARGE SCALE GENOMIC DNA]</scope>
    <source>
        <strain evidence="1 2">MGCS10565</strain>
    </source>
</reference>
<proteinExistence type="predicted"/>
<organism evidence="1 2">
    <name type="scientific">Streptococcus equi subsp. zooepidemicus (strain MGCS10565)</name>
    <dbReference type="NCBI Taxonomy" id="552526"/>
    <lineage>
        <taxon>Bacteria</taxon>
        <taxon>Bacillati</taxon>
        <taxon>Bacillota</taxon>
        <taxon>Bacilli</taxon>
        <taxon>Lactobacillales</taxon>
        <taxon>Streptococcaceae</taxon>
        <taxon>Streptococcus</taxon>
    </lineage>
</organism>
<dbReference type="EMBL" id="CP001129">
    <property type="protein sequence ID" value="ACG62483.1"/>
    <property type="molecule type" value="Genomic_DNA"/>
</dbReference>
<gene>
    <name evidence="1" type="ordered locus">Sez_1131</name>
</gene>
<sequence length="44" mass="5070">MWLTINDAKRLLAHQLFGGFEVKYAIEVASCCRFFEAIKVISCF</sequence>
<protein>
    <submittedName>
        <fullName evidence="1">Uncharacterized protein</fullName>
    </submittedName>
</protein>
<dbReference type="KEGG" id="sez:Sez_1131"/>
<dbReference type="HOGENOM" id="CLU_3222465_0_0_9"/>
<name>B4U3B6_STREM</name>
<accession>B4U3B6</accession>
<dbReference type="AlphaFoldDB" id="B4U3B6"/>
<evidence type="ECO:0000313" key="2">
    <source>
        <dbReference type="Proteomes" id="UP000001873"/>
    </source>
</evidence>